<dbReference type="AlphaFoldDB" id="A0A7M5UW01"/>
<accession>A0A7M5UW01</accession>
<feature type="region of interest" description="Disordered" evidence="1">
    <location>
        <begin position="17"/>
        <end position="38"/>
    </location>
</feature>
<proteinExistence type="predicted"/>
<feature type="region of interest" description="Disordered" evidence="1">
    <location>
        <begin position="330"/>
        <end position="452"/>
    </location>
</feature>
<evidence type="ECO:0000256" key="1">
    <source>
        <dbReference type="SAM" id="MobiDB-lite"/>
    </source>
</evidence>
<feature type="region of interest" description="Disordered" evidence="1">
    <location>
        <begin position="276"/>
        <end position="313"/>
    </location>
</feature>
<reference evidence="2" key="1">
    <citation type="submission" date="2021-01" db="UniProtKB">
        <authorList>
            <consortium name="EnsemblMetazoa"/>
        </authorList>
    </citation>
    <scope>IDENTIFICATION</scope>
</reference>
<feature type="compositionally biased region" description="Basic and acidic residues" evidence="1">
    <location>
        <begin position="408"/>
        <end position="427"/>
    </location>
</feature>
<name>A0A7M5UW01_9CNID</name>
<protein>
    <submittedName>
        <fullName evidence="2">Uncharacterized protein</fullName>
    </submittedName>
</protein>
<feature type="region of interest" description="Disordered" evidence="1">
    <location>
        <begin position="106"/>
        <end position="262"/>
    </location>
</feature>
<feature type="compositionally biased region" description="Basic and acidic residues" evidence="1">
    <location>
        <begin position="154"/>
        <end position="163"/>
    </location>
</feature>
<dbReference type="RefSeq" id="XP_066934663.1">
    <property type="nucleotide sequence ID" value="XM_067078562.1"/>
</dbReference>
<dbReference type="EnsemblMetazoa" id="CLYHEMT005065.2">
    <property type="protein sequence ID" value="CLYHEMP005065.2"/>
    <property type="gene ID" value="CLYHEMG005065"/>
</dbReference>
<feature type="compositionally biased region" description="Basic residues" evidence="1">
    <location>
        <begin position="118"/>
        <end position="127"/>
    </location>
</feature>
<feature type="compositionally biased region" description="Low complexity" evidence="1">
    <location>
        <begin position="182"/>
        <end position="223"/>
    </location>
</feature>
<evidence type="ECO:0000313" key="2">
    <source>
        <dbReference type="EnsemblMetazoa" id="CLYHEMP005065.2"/>
    </source>
</evidence>
<feature type="compositionally biased region" description="Polar residues" evidence="1">
    <location>
        <begin position="224"/>
        <end position="240"/>
    </location>
</feature>
<sequence>MFQSNAKRNFGHYDFYGTKSTNKVKSNKRPLPRAQPYDDEYLERPLRLPNLPTINERRRVDIIREYTRYQQMPQWDFSVPPQVKDYMVNNSKKSLMGILIEDGRKVSTASHQEDGSARQRKHGKTLRHPLDMVNFNKQNQEGGEPSRRSSSTMERYRLQENMKDHKRSGSSLSLLPLKRTGSVTSSIVSRKSSAKSVGSNRSKGTSRSFTTTRSYTTNRSNGTVTSQSSYIKKNSGNFDGSNDRSRRKSSLQRKSSASSRREQLIADFYRDLEELDEERSCSDSSDDENDSRGNGSRNRNKKKLKKGRIEVEEVKSHQRVQEYLMKLEHTEPPEIFEEDEGIRSDMSDGRLGSSYNSNYSNDIPMETNKNDNNNGGRKSEPRYIKRPNPPDNMIADLEDSPRTHRLKVRDEYRKSRNDKQDSNKYDVNKNNVGKKTRSANYTPRVLPQHPKEIELIDKNLRESFNNKRKPSNNDYKRVSVHEDLYMNDSGSESSCSTDSAHGSTHSISTVSSISVAQKHQNKQIHQLSFKTTVPKNFIPGQQQKHILDSQRKKTNRKPKKVSFCFRGIPFRVYNNTPRTHRALAHAGCIALIIPAPGNHKCRH</sequence>
<dbReference type="OrthoDB" id="6038421at2759"/>
<keyword evidence="3" id="KW-1185">Reference proteome</keyword>
<feature type="compositionally biased region" description="Basic and acidic residues" evidence="1">
    <location>
        <begin position="106"/>
        <end position="117"/>
    </location>
</feature>
<evidence type="ECO:0000313" key="3">
    <source>
        <dbReference type="Proteomes" id="UP000594262"/>
    </source>
</evidence>
<organism evidence="2 3">
    <name type="scientific">Clytia hemisphaerica</name>
    <dbReference type="NCBI Taxonomy" id="252671"/>
    <lineage>
        <taxon>Eukaryota</taxon>
        <taxon>Metazoa</taxon>
        <taxon>Cnidaria</taxon>
        <taxon>Hydrozoa</taxon>
        <taxon>Hydroidolina</taxon>
        <taxon>Leptothecata</taxon>
        <taxon>Obeliida</taxon>
        <taxon>Clytiidae</taxon>
        <taxon>Clytia</taxon>
    </lineage>
</organism>
<dbReference type="Proteomes" id="UP000594262">
    <property type="component" value="Unplaced"/>
</dbReference>
<dbReference type="GeneID" id="136822322"/>